<dbReference type="RefSeq" id="WP_112171809.1">
    <property type="nucleotide sequence ID" value="NZ_CAJZAT010000225.1"/>
</dbReference>
<name>A0ABX5KPW2_9BURK</name>
<dbReference type="PANTHER" id="PTHR47572:SF5">
    <property type="entry name" value="BLR2277 PROTEIN"/>
    <property type="match status" value="1"/>
</dbReference>
<sequence length="305" mass="32447">MKVLAEGLKFPEGPVAMADGSVCFVEIAAGRVSRVSRTGVVTEVAKTGGGPNGLAVGPDGALYVCNNGGFLTREVDGETHVIHGELPADYVSGSIQRVDPHTGEVTTLYTRCGDVALSAPNDLVFDAYGGFYFTDFGKIRKRSRDTGSVYYALPDGRSIREVVHPIANPNGIGLSPDQRTLYVAETETSRLWAFSIREPGSVERHGFPSPNGGRLVCGLPGYQRFDSLALEAGGNLCVGTLIAGQVTVISPEGQVVRQVAMPEAYPTNICFGGHGMRKAYVTLSHTGRLVELDWDAPGLELNFNA</sequence>
<dbReference type="Proteomes" id="UP000245712">
    <property type="component" value="Unassembled WGS sequence"/>
</dbReference>
<keyword evidence="3" id="KW-1185">Reference proteome</keyword>
<comment type="caution">
    <text evidence="2">The sequence shown here is derived from an EMBL/GenBank/DDBJ whole genome shotgun (WGS) entry which is preliminary data.</text>
</comment>
<proteinExistence type="predicted"/>
<dbReference type="InterPro" id="IPR051262">
    <property type="entry name" value="SMP-30/CGR1_Lactonase"/>
</dbReference>
<reference evidence="2 3" key="1">
    <citation type="submission" date="2018-05" db="EMBL/GenBank/DDBJ databases">
        <title>Genomic Encyclopedia of Type Strains, Phase IV (KMG-V): Genome sequencing to study the core and pangenomes of soil and plant-associated prokaryotes.</title>
        <authorList>
            <person name="Whitman W."/>
        </authorList>
    </citation>
    <scope>NUCLEOTIDE SEQUENCE [LARGE SCALE GENOMIC DNA]</scope>
    <source>
        <strain evidence="2 3">SCZa-39</strain>
    </source>
</reference>
<protein>
    <submittedName>
        <fullName evidence="2">Gluconolactonase</fullName>
    </submittedName>
</protein>
<evidence type="ECO:0000313" key="2">
    <source>
        <dbReference type="EMBL" id="PVX81612.1"/>
    </source>
</evidence>
<dbReference type="Gene3D" id="2.120.10.30">
    <property type="entry name" value="TolB, C-terminal domain"/>
    <property type="match status" value="1"/>
</dbReference>
<organism evidence="2 3">
    <name type="scientific">Paraburkholderia unamae</name>
    <dbReference type="NCBI Taxonomy" id="219649"/>
    <lineage>
        <taxon>Bacteria</taxon>
        <taxon>Pseudomonadati</taxon>
        <taxon>Pseudomonadota</taxon>
        <taxon>Betaproteobacteria</taxon>
        <taxon>Burkholderiales</taxon>
        <taxon>Burkholderiaceae</taxon>
        <taxon>Paraburkholderia</taxon>
    </lineage>
</organism>
<dbReference type="PANTHER" id="PTHR47572">
    <property type="entry name" value="LIPOPROTEIN-RELATED"/>
    <property type="match status" value="1"/>
</dbReference>
<feature type="domain" description="SMP-30/Gluconolactonase/LRE-like region" evidence="1">
    <location>
        <begin position="10"/>
        <end position="284"/>
    </location>
</feature>
<dbReference type="InterPro" id="IPR011042">
    <property type="entry name" value="6-blade_b-propeller_TolB-like"/>
</dbReference>
<dbReference type="InterPro" id="IPR013658">
    <property type="entry name" value="SGL"/>
</dbReference>
<dbReference type="Pfam" id="PF08450">
    <property type="entry name" value="SGL"/>
    <property type="match status" value="1"/>
</dbReference>
<dbReference type="EMBL" id="QEOB01000010">
    <property type="protein sequence ID" value="PVX81612.1"/>
    <property type="molecule type" value="Genomic_DNA"/>
</dbReference>
<dbReference type="SUPFAM" id="SSF63829">
    <property type="entry name" value="Calcium-dependent phosphotriesterase"/>
    <property type="match status" value="1"/>
</dbReference>
<dbReference type="InterPro" id="IPR005511">
    <property type="entry name" value="SMP-30"/>
</dbReference>
<dbReference type="PRINTS" id="PR01790">
    <property type="entry name" value="SMP30FAMILY"/>
</dbReference>
<accession>A0ABX5KPW2</accession>
<evidence type="ECO:0000313" key="3">
    <source>
        <dbReference type="Proteomes" id="UP000245712"/>
    </source>
</evidence>
<gene>
    <name evidence="2" type="ORF">C7402_11016</name>
</gene>
<evidence type="ECO:0000259" key="1">
    <source>
        <dbReference type="Pfam" id="PF08450"/>
    </source>
</evidence>